<proteinExistence type="inferred from homology"/>
<dbReference type="Gene3D" id="1.10.1530.10">
    <property type="match status" value="1"/>
</dbReference>
<dbReference type="Proteomes" id="UP001620514">
    <property type="component" value="Unassembled WGS sequence"/>
</dbReference>
<dbReference type="EC" id="1.1.1.337" evidence="3"/>
<reference evidence="3 4" key="1">
    <citation type="submission" date="2024-11" db="EMBL/GenBank/DDBJ databases">
        <title>Using genomics to understand microbial adaptation to soil warming.</title>
        <authorList>
            <person name="Deangelis K.M. PhD."/>
        </authorList>
    </citation>
    <scope>NUCLEOTIDE SEQUENCE [LARGE SCALE GENOMIC DNA]</scope>
    <source>
        <strain evidence="3 4">GAS97</strain>
    </source>
</reference>
<dbReference type="InterPro" id="IPR003767">
    <property type="entry name" value="Malate/L-lactate_DH-like"/>
</dbReference>
<dbReference type="GO" id="GO:0102443">
    <property type="term" value="F:L-2-hydroxycarboxylate dehydrogenase (NAD+) activity"/>
    <property type="evidence" value="ECO:0007669"/>
    <property type="project" value="UniProtKB-EC"/>
</dbReference>
<dbReference type="PANTHER" id="PTHR11091:SF0">
    <property type="entry name" value="MALATE DEHYDROGENASE"/>
    <property type="match status" value="1"/>
</dbReference>
<evidence type="ECO:0000313" key="4">
    <source>
        <dbReference type="Proteomes" id="UP001620514"/>
    </source>
</evidence>
<dbReference type="Gene3D" id="3.30.1370.60">
    <property type="entry name" value="Hypothetical oxidoreductase yiak, domain 2"/>
    <property type="match status" value="1"/>
</dbReference>
<dbReference type="EMBL" id="JBIYDN010000054">
    <property type="protein sequence ID" value="MFK4448561.1"/>
    <property type="molecule type" value="Genomic_DNA"/>
</dbReference>
<keyword evidence="2 3" id="KW-0560">Oxidoreductase</keyword>
<dbReference type="Gene3D" id="3.30.60.50">
    <property type="entry name" value="Hypothetical oxidoreductase yiak, domain 3"/>
    <property type="match status" value="1"/>
</dbReference>
<dbReference type="SUPFAM" id="SSF89733">
    <property type="entry name" value="L-sulfolactate dehydrogenase-like"/>
    <property type="match status" value="1"/>
</dbReference>
<comment type="caution">
    <text evidence="3">The sequence shown here is derived from an EMBL/GenBank/DDBJ whole genome shotgun (WGS) entry which is preliminary data.</text>
</comment>
<dbReference type="Pfam" id="PF02615">
    <property type="entry name" value="Ldh_2"/>
    <property type="match status" value="1"/>
</dbReference>
<sequence>MTIIDFQEARRVALAVLESAGVPPAQATLQVDLLLEAELRGRASHGLLRLKRIVERIRNRVVDPLTKGSHRWRGNVLEVDGCMGLGPVVAVAALERISERAVAAGVAVAAIKNNNHLGMLAWYADRIARQGQILIALCNSEALVHPWNGRRAMQGTNPFAIGIPLVGEPFVLDMATSLVSMGEIHHFANLNRPIPSGWALDASGEPTTDAHAAKRGAIAPFGGAKGYSLGLGFEVLIGALSACALGPGVHGTLDSDKACNKGDVFIVIDPGADQGRYGAIESYLDAVRASGSPDAAVQVPGDRALAYRRERLTHGLPVDDQVWHDLQRQLLAASCQRD</sequence>
<dbReference type="PANTHER" id="PTHR11091">
    <property type="entry name" value="OXIDOREDUCTASE-RELATED"/>
    <property type="match status" value="1"/>
</dbReference>
<evidence type="ECO:0000256" key="1">
    <source>
        <dbReference type="ARBA" id="ARBA00006056"/>
    </source>
</evidence>
<protein>
    <submittedName>
        <fullName evidence="3">L-2-hydroxycarboxylate dehydrogenase (NAD+)</fullName>
        <ecNumber evidence="3">1.1.1.337</ecNumber>
    </submittedName>
</protein>
<dbReference type="RefSeq" id="WP_404614953.1">
    <property type="nucleotide sequence ID" value="NZ_JBIYDN010000054.1"/>
</dbReference>
<name>A0ABW8N0M4_9BURK</name>
<keyword evidence="4" id="KW-1185">Reference proteome</keyword>
<evidence type="ECO:0000256" key="2">
    <source>
        <dbReference type="ARBA" id="ARBA00023002"/>
    </source>
</evidence>
<comment type="similarity">
    <text evidence="1">Belongs to the LDH2/MDH2 oxidoreductase family.</text>
</comment>
<organism evidence="3 4">
    <name type="scientific">Caballeronia udeis</name>
    <dbReference type="NCBI Taxonomy" id="1232866"/>
    <lineage>
        <taxon>Bacteria</taxon>
        <taxon>Pseudomonadati</taxon>
        <taxon>Pseudomonadota</taxon>
        <taxon>Betaproteobacteria</taxon>
        <taxon>Burkholderiales</taxon>
        <taxon>Burkholderiaceae</taxon>
        <taxon>Caballeronia</taxon>
    </lineage>
</organism>
<dbReference type="InterPro" id="IPR043144">
    <property type="entry name" value="Mal/L-sulf/L-lact_DH-like_ah"/>
</dbReference>
<dbReference type="InterPro" id="IPR043143">
    <property type="entry name" value="Mal/L-sulf/L-lact_DH-like_NADP"/>
</dbReference>
<gene>
    <name evidence="3" type="ORF">ABH943_008605</name>
</gene>
<dbReference type="InterPro" id="IPR036111">
    <property type="entry name" value="Mal/L-sulfo/L-lacto_DH-like_sf"/>
</dbReference>
<evidence type="ECO:0000313" key="3">
    <source>
        <dbReference type="EMBL" id="MFK4448561.1"/>
    </source>
</evidence>
<accession>A0ABW8N0M4</accession>